<dbReference type="SUPFAM" id="SSF48317">
    <property type="entry name" value="Acid phosphatase/Vanadium-dependent haloperoxidase"/>
    <property type="match status" value="1"/>
</dbReference>
<feature type="compositionally biased region" description="Polar residues" evidence="6">
    <location>
        <begin position="435"/>
        <end position="449"/>
    </location>
</feature>
<accession>A0A6A5Y903</accession>
<feature type="transmembrane region" description="Helical" evidence="7">
    <location>
        <begin position="204"/>
        <end position="222"/>
    </location>
</feature>
<dbReference type="Proteomes" id="UP000799778">
    <property type="component" value="Unassembled WGS sequence"/>
</dbReference>
<keyword evidence="10" id="KW-1185">Reference proteome</keyword>
<gene>
    <name evidence="9" type="ORF">BU24DRAFT_471114</name>
</gene>
<evidence type="ECO:0000313" key="10">
    <source>
        <dbReference type="Proteomes" id="UP000799778"/>
    </source>
</evidence>
<feature type="compositionally biased region" description="Polar residues" evidence="6">
    <location>
        <begin position="382"/>
        <end position="392"/>
    </location>
</feature>
<dbReference type="GeneID" id="54290076"/>
<evidence type="ECO:0000313" key="9">
    <source>
        <dbReference type="EMBL" id="KAF2022065.1"/>
    </source>
</evidence>
<dbReference type="Gene3D" id="1.20.144.10">
    <property type="entry name" value="Phosphatidic acid phosphatase type 2/haloperoxidase"/>
    <property type="match status" value="1"/>
</dbReference>
<dbReference type="AlphaFoldDB" id="A0A6A5Y903"/>
<dbReference type="InterPro" id="IPR036938">
    <property type="entry name" value="PAP2/HPO_sf"/>
</dbReference>
<dbReference type="SMART" id="SM00014">
    <property type="entry name" value="acidPPc"/>
    <property type="match status" value="1"/>
</dbReference>
<reference evidence="9" key="1">
    <citation type="journal article" date="2020" name="Stud. Mycol.">
        <title>101 Dothideomycetes genomes: a test case for predicting lifestyles and emergence of pathogens.</title>
        <authorList>
            <person name="Haridas S."/>
            <person name="Albert R."/>
            <person name="Binder M."/>
            <person name="Bloem J."/>
            <person name="Labutti K."/>
            <person name="Salamov A."/>
            <person name="Andreopoulos B."/>
            <person name="Baker S."/>
            <person name="Barry K."/>
            <person name="Bills G."/>
            <person name="Bluhm B."/>
            <person name="Cannon C."/>
            <person name="Castanera R."/>
            <person name="Culley D."/>
            <person name="Daum C."/>
            <person name="Ezra D."/>
            <person name="Gonzalez J."/>
            <person name="Henrissat B."/>
            <person name="Kuo A."/>
            <person name="Liang C."/>
            <person name="Lipzen A."/>
            <person name="Lutzoni F."/>
            <person name="Magnuson J."/>
            <person name="Mondo S."/>
            <person name="Nolan M."/>
            <person name="Ohm R."/>
            <person name="Pangilinan J."/>
            <person name="Park H.-J."/>
            <person name="Ramirez L."/>
            <person name="Alfaro M."/>
            <person name="Sun H."/>
            <person name="Tritt A."/>
            <person name="Yoshinaga Y."/>
            <person name="Zwiers L.-H."/>
            <person name="Turgeon B."/>
            <person name="Goodwin S."/>
            <person name="Spatafora J."/>
            <person name="Crous P."/>
            <person name="Grigoriev I."/>
        </authorList>
    </citation>
    <scope>NUCLEOTIDE SEQUENCE</scope>
    <source>
        <strain evidence="9">CBS 175.79</strain>
    </source>
</reference>
<dbReference type="InterPro" id="IPR000326">
    <property type="entry name" value="PAP2/HPO"/>
</dbReference>
<dbReference type="EMBL" id="ML978066">
    <property type="protein sequence ID" value="KAF2022065.1"/>
    <property type="molecule type" value="Genomic_DNA"/>
</dbReference>
<dbReference type="Pfam" id="PF01569">
    <property type="entry name" value="PAP2"/>
    <property type="match status" value="1"/>
</dbReference>
<evidence type="ECO:0000256" key="2">
    <source>
        <dbReference type="ARBA" id="ARBA00008816"/>
    </source>
</evidence>
<feature type="transmembrane region" description="Helical" evidence="7">
    <location>
        <begin position="130"/>
        <end position="151"/>
    </location>
</feature>
<dbReference type="OrthoDB" id="8907274at2759"/>
<comment type="subcellular location">
    <subcellularLocation>
        <location evidence="1">Membrane</location>
        <topology evidence="1">Multi-pass membrane protein</topology>
    </subcellularLocation>
</comment>
<dbReference type="InterPro" id="IPR043216">
    <property type="entry name" value="PAP-like"/>
</dbReference>
<dbReference type="CDD" id="cd03390">
    <property type="entry name" value="PAP2_containing_1_like"/>
    <property type="match status" value="1"/>
</dbReference>
<dbReference type="PANTHER" id="PTHR10165:SF158">
    <property type="entry name" value="PAP2 DOMAIN PROTEIN (AFU_ORTHOLOGUE AFUA_4G08970)"/>
    <property type="match status" value="1"/>
</dbReference>
<feature type="transmembrane region" description="Helical" evidence="7">
    <location>
        <begin position="234"/>
        <end position="253"/>
    </location>
</feature>
<evidence type="ECO:0000259" key="8">
    <source>
        <dbReference type="SMART" id="SM00014"/>
    </source>
</evidence>
<dbReference type="RefSeq" id="XP_033390404.1">
    <property type="nucleotide sequence ID" value="XM_033532679.1"/>
</dbReference>
<proteinExistence type="inferred from homology"/>
<evidence type="ECO:0000256" key="5">
    <source>
        <dbReference type="ARBA" id="ARBA00023136"/>
    </source>
</evidence>
<evidence type="ECO:0000256" key="1">
    <source>
        <dbReference type="ARBA" id="ARBA00004141"/>
    </source>
</evidence>
<evidence type="ECO:0000256" key="4">
    <source>
        <dbReference type="ARBA" id="ARBA00022989"/>
    </source>
</evidence>
<name>A0A6A5Y903_9PLEO</name>
<keyword evidence="4 7" id="KW-1133">Transmembrane helix</keyword>
<dbReference type="GO" id="GO:0008195">
    <property type="term" value="F:phosphatidate phosphatase activity"/>
    <property type="evidence" value="ECO:0007669"/>
    <property type="project" value="TreeGrafter"/>
</dbReference>
<feature type="transmembrane region" description="Helical" evidence="7">
    <location>
        <begin position="75"/>
        <end position="97"/>
    </location>
</feature>
<evidence type="ECO:0000256" key="6">
    <source>
        <dbReference type="SAM" id="MobiDB-lite"/>
    </source>
</evidence>
<sequence length="504" mass="55618">MQDWSNSGKLPERLPFSKKRLPKRVIFSYIFDYVIIVVLIVAFYIVDKIPPFYQPFSLDNYTLWYPYADPERIPVFQLCLICVAAPAAIIAFYTLVIDGLFSHQTPMPAGAHGLRKLSGRYRLKDRLWELNCGILGLGVAVGAAFTITGALKNAIGKPRPDLIHRCNLNMDMVKAIADRTLATVKFCQEEDKAKLNDGFKSFPSGHSSTAFAGLFYLSLYLAAKLHVLDSKGEVWKAFIVLVPTLGACLVAGSRIMDARHHPFDVLFGSAMGILVAWGSYRQYFPPVSETWRKGRAYPIRAWGRQPIAPEQLTTRIDEDVEPLRPLRREPTDVEDRAAASGFSAQATAGAGSTSPGVNVFREQISQSQRRRQDDGQPYGIQHTDTLASTMSTKVARYQGQMPGPNPFASDSVRRQDNYDYSSSDEDDNYELQQRYGRSTTQTAGASYNQVDGRLTDTGYHPPSGISPHPTPPPHAGDRPFQTTGPTGDLADAPSAPPHSIGTAA</sequence>
<organism evidence="9 10">
    <name type="scientific">Aaosphaeria arxii CBS 175.79</name>
    <dbReference type="NCBI Taxonomy" id="1450172"/>
    <lineage>
        <taxon>Eukaryota</taxon>
        <taxon>Fungi</taxon>
        <taxon>Dikarya</taxon>
        <taxon>Ascomycota</taxon>
        <taxon>Pezizomycotina</taxon>
        <taxon>Dothideomycetes</taxon>
        <taxon>Pleosporomycetidae</taxon>
        <taxon>Pleosporales</taxon>
        <taxon>Pleosporales incertae sedis</taxon>
        <taxon>Aaosphaeria</taxon>
    </lineage>
</organism>
<feature type="domain" description="Phosphatidic acid phosphatase type 2/haloperoxidase" evidence="8">
    <location>
        <begin position="132"/>
        <end position="280"/>
    </location>
</feature>
<keyword evidence="5 7" id="KW-0472">Membrane</keyword>
<dbReference type="PANTHER" id="PTHR10165">
    <property type="entry name" value="LIPID PHOSPHATE PHOSPHATASE"/>
    <property type="match status" value="1"/>
</dbReference>
<dbReference type="GO" id="GO:0046839">
    <property type="term" value="P:phospholipid dephosphorylation"/>
    <property type="evidence" value="ECO:0007669"/>
    <property type="project" value="TreeGrafter"/>
</dbReference>
<evidence type="ECO:0000256" key="3">
    <source>
        <dbReference type="ARBA" id="ARBA00022692"/>
    </source>
</evidence>
<evidence type="ECO:0000256" key="7">
    <source>
        <dbReference type="SAM" id="Phobius"/>
    </source>
</evidence>
<feature type="region of interest" description="Disordered" evidence="6">
    <location>
        <begin position="365"/>
        <end position="504"/>
    </location>
</feature>
<comment type="similarity">
    <text evidence="2">Belongs to the PA-phosphatase related phosphoesterase family.</text>
</comment>
<protein>
    <submittedName>
        <fullName evidence="9">PAP2-domain-containing protein</fullName>
    </submittedName>
</protein>
<dbReference type="GO" id="GO:0016020">
    <property type="term" value="C:membrane"/>
    <property type="evidence" value="ECO:0007669"/>
    <property type="project" value="UniProtKB-SubCell"/>
</dbReference>
<keyword evidence="3 7" id="KW-0812">Transmembrane</keyword>
<feature type="transmembrane region" description="Helical" evidence="7">
    <location>
        <begin position="26"/>
        <end position="46"/>
    </location>
</feature>
<dbReference type="GO" id="GO:0006644">
    <property type="term" value="P:phospholipid metabolic process"/>
    <property type="evidence" value="ECO:0007669"/>
    <property type="project" value="InterPro"/>
</dbReference>